<proteinExistence type="predicted"/>
<dbReference type="AlphaFoldDB" id="X1PH77"/>
<comment type="caution">
    <text evidence="1">The sequence shown here is derived from an EMBL/GenBank/DDBJ whole genome shotgun (WGS) entry which is preliminary data.</text>
</comment>
<dbReference type="InterPro" id="IPR011047">
    <property type="entry name" value="Quinoprotein_ADH-like_sf"/>
</dbReference>
<dbReference type="SUPFAM" id="SSF50998">
    <property type="entry name" value="Quinoprotein alcohol dehydrogenase-like"/>
    <property type="match status" value="1"/>
</dbReference>
<organism evidence="1">
    <name type="scientific">marine sediment metagenome</name>
    <dbReference type="NCBI Taxonomy" id="412755"/>
    <lineage>
        <taxon>unclassified sequences</taxon>
        <taxon>metagenomes</taxon>
        <taxon>ecological metagenomes</taxon>
    </lineage>
</organism>
<dbReference type="EMBL" id="BARV01025202">
    <property type="protein sequence ID" value="GAI41841.1"/>
    <property type="molecule type" value="Genomic_DNA"/>
</dbReference>
<dbReference type="SMART" id="SM00564">
    <property type="entry name" value="PQQ"/>
    <property type="match status" value="1"/>
</dbReference>
<reference evidence="1" key="1">
    <citation type="journal article" date="2014" name="Front. Microbiol.">
        <title>High frequency of phylogenetically diverse reductive dehalogenase-homologous genes in deep subseafloor sedimentary metagenomes.</title>
        <authorList>
            <person name="Kawai M."/>
            <person name="Futagami T."/>
            <person name="Toyoda A."/>
            <person name="Takaki Y."/>
            <person name="Nishi S."/>
            <person name="Hori S."/>
            <person name="Arai W."/>
            <person name="Tsubouchi T."/>
            <person name="Morono Y."/>
            <person name="Uchiyama I."/>
            <person name="Ito T."/>
            <person name="Fujiyama A."/>
            <person name="Inagaki F."/>
            <person name="Takami H."/>
        </authorList>
    </citation>
    <scope>NUCLEOTIDE SEQUENCE</scope>
    <source>
        <strain evidence="1">Expedition CK06-06</strain>
    </source>
</reference>
<dbReference type="Gene3D" id="2.40.10.480">
    <property type="match status" value="1"/>
</dbReference>
<dbReference type="InterPro" id="IPR018391">
    <property type="entry name" value="PQQ_b-propeller_rpt"/>
</dbReference>
<feature type="non-terminal residue" evidence="1">
    <location>
        <position position="146"/>
    </location>
</feature>
<evidence type="ECO:0000313" key="1">
    <source>
        <dbReference type="EMBL" id="GAI41841.1"/>
    </source>
</evidence>
<gene>
    <name evidence="1" type="ORF">S06H3_40987</name>
</gene>
<sequence length="146" mass="15825">MKQKAIYKAIISIAIAVAFIMPGAVAFANVEQTMNKNISSSEVDVISDVIPGDSIDLQTLDDDSDIETPEPLTIDWWPMFHHDTENTGNSSSTAPDTNNVLWEYGTGGTVASAPAVVDGKVYFGSIDGKVYCLDELTGAWIWEYST</sequence>
<name>X1PH77_9ZZZZ</name>
<accession>X1PH77</accession>
<protein>
    <submittedName>
        <fullName evidence="1">Uncharacterized protein</fullName>
    </submittedName>
</protein>